<dbReference type="InterPro" id="IPR037175">
    <property type="entry name" value="KFase_sf"/>
</dbReference>
<dbReference type="PANTHER" id="PTHR31118:SF12">
    <property type="entry name" value="CYCLASE-LIKE PROTEIN 2"/>
    <property type="match status" value="1"/>
</dbReference>
<dbReference type="Pfam" id="PF04199">
    <property type="entry name" value="Cyclase"/>
    <property type="match status" value="1"/>
</dbReference>
<dbReference type="eggNOG" id="COG1878">
    <property type="taxonomic scope" value="Bacteria"/>
</dbReference>
<name>A9KT52_LACP7</name>
<dbReference type="GO" id="GO:0004061">
    <property type="term" value="F:arylformamidase activity"/>
    <property type="evidence" value="ECO:0007669"/>
    <property type="project" value="InterPro"/>
</dbReference>
<proteinExistence type="predicted"/>
<dbReference type="SUPFAM" id="SSF102198">
    <property type="entry name" value="Putative cyclase"/>
    <property type="match status" value="1"/>
</dbReference>
<dbReference type="GO" id="GO:0019441">
    <property type="term" value="P:L-tryptophan catabolic process to kynurenine"/>
    <property type="evidence" value="ECO:0007669"/>
    <property type="project" value="InterPro"/>
</dbReference>
<dbReference type="EMBL" id="CP000885">
    <property type="protein sequence ID" value="ABX42263.1"/>
    <property type="molecule type" value="Genomic_DNA"/>
</dbReference>
<evidence type="ECO:0000313" key="2">
    <source>
        <dbReference type="Proteomes" id="UP000000370"/>
    </source>
</evidence>
<dbReference type="Gene3D" id="3.50.30.50">
    <property type="entry name" value="Putative cyclase"/>
    <property type="match status" value="1"/>
</dbReference>
<gene>
    <name evidence="1" type="ordered locus">Cphy_1894</name>
</gene>
<dbReference type="PANTHER" id="PTHR31118">
    <property type="entry name" value="CYCLASE-LIKE PROTEIN 2"/>
    <property type="match status" value="1"/>
</dbReference>
<keyword evidence="2" id="KW-1185">Reference proteome</keyword>
<accession>A9KT52</accession>
<dbReference type="OrthoDB" id="9796085at2"/>
<reference evidence="2" key="1">
    <citation type="submission" date="2007-11" db="EMBL/GenBank/DDBJ databases">
        <title>Complete genome sequence of Clostridium phytofermentans ISDg.</title>
        <authorList>
            <person name="Leschine S.B."/>
            <person name="Warnick T.A."/>
            <person name="Blanchard J.L."/>
            <person name="Schnell D.J."/>
            <person name="Petit E.L."/>
            <person name="LaTouf W.G."/>
            <person name="Copeland A."/>
            <person name="Lucas S."/>
            <person name="Lapidus A."/>
            <person name="Barry K."/>
            <person name="Glavina del Rio T."/>
            <person name="Dalin E."/>
            <person name="Tice H."/>
            <person name="Pitluck S."/>
            <person name="Kiss H."/>
            <person name="Brettin T."/>
            <person name="Bruce D."/>
            <person name="Detter J.C."/>
            <person name="Han C."/>
            <person name="Kuske C."/>
            <person name="Schmutz J."/>
            <person name="Larimer F."/>
            <person name="Land M."/>
            <person name="Hauser L."/>
            <person name="Kyrpides N."/>
            <person name="Kim E.A."/>
            <person name="Richardson P."/>
        </authorList>
    </citation>
    <scope>NUCLEOTIDE SEQUENCE [LARGE SCALE GENOMIC DNA]</scope>
    <source>
        <strain evidence="2">ATCC 700394 / DSM 18823 / ISDg</strain>
    </source>
</reference>
<organism evidence="1 2">
    <name type="scientific">Lachnoclostridium phytofermentans (strain ATCC 700394 / DSM 18823 / ISDg)</name>
    <name type="common">Clostridium phytofermentans</name>
    <dbReference type="NCBI Taxonomy" id="357809"/>
    <lineage>
        <taxon>Bacteria</taxon>
        <taxon>Bacillati</taxon>
        <taxon>Bacillota</taxon>
        <taxon>Clostridia</taxon>
        <taxon>Lachnospirales</taxon>
        <taxon>Lachnospiraceae</taxon>
    </lineage>
</organism>
<evidence type="ECO:0000313" key="1">
    <source>
        <dbReference type="EMBL" id="ABX42263.1"/>
    </source>
</evidence>
<dbReference type="RefSeq" id="WP_012199917.1">
    <property type="nucleotide sequence ID" value="NC_010001.1"/>
</dbReference>
<dbReference type="Proteomes" id="UP000000370">
    <property type="component" value="Chromosome"/>
</dbReference>
<sequence length="190" mass="20882">MEIYDITQELFSGRIFPGDMAPRYERVKETTKGDVCNLTVLHMCAHNGTHIDAPFHFIDGGKTVDQIDLRRVIGECTVVEHEGVLTSEDVQRIMLKGKERILLKGKTVVSFEAAQEFNHFGVLLVGNESQTVGPEDSAMQVHLELLSNEVVLLEGINLSNVPEGDYFLFAAPLNLGGADGAPCRAVLTRS</sequence>
<dbReference type="STRING" id="357809.Cphy_1894"/>
<protein>
    <submittedName>
        <fullName evidence="1">Cyclase family protein</fullName>
    </submittedName>
</protein>
<dbReference type="InterPro" id="IPR007325">
    <property type="entry name" value="KFase/CYL"/>
</dbReference>
<dbReference type="KEGG" id="cpy:Cphy_1894"/>
<dbReference type="AlphaFoldDB" id="A9KT52"/>
<dbReference type="HOGENOM" id="CLU_030671_3_1_9"/>